<feature type="domain" description="FAS1" evidence="3">
    <location>
        <begin position="78"/>
        <end position="211"/>
    </location>
</feature>
<protein>
    <submittedName>
        <fullName evidence="4">Fasciclin domain-containing protein</fullName>
    </submittedName>
</protein>
<dbReference type="SUPFAM" id="SSF82153">
    <property type="entry name" value="FAS1 domain"/>
    <property type="match status" value="1"/>
</dbReference>
<evidence type="ECO:0000259" key="3">
    <source>
        <dbReference type="PROSITE" id="PS50213"/>
    </source>
</evidence>
<dbReference type="GO" id="GO:0005615">
    <property type="term" value="C:extracellular space"/>
    <property type="evidence" value="ECO:0007669"/>
    <property type="project" value="TreeGrafter"/>
</dbReference>
<keyword evidence="2" id="KW-0732">Signal</keyword>
<dbReference type="InterPro" id="IPR050904">
    <property type="entry name" value="Adhesion/Biosynth-related"/>
</dbReference>
<reference evidence="4 5" key="1">
    <citation type="journal article" date="2015" name="Genome Announc.">
        <title>Draft Genome Sequence of the Terrestrial Cyanobacterium Scytonema millei VB511283, Isolated from Eastern India.</title>
        <authorList>
            <person name="Sen D."/>
            <person name="Chandrababunaidu M.M."/>
            <person name="Singh D."/>
            <person name="Sanghi N."/>
            <person name="Ghorai A."/>
            <person name="Mishra G.P."/>
            <person name="Madduluri M."/>
            <person name="Adhikary S.P."/>
            <person name="Tripathy S."/>
        </authorList>
    </citation>
    <scope>NUCLEOTIDE SEQUENCE [LARGE SCALE GENOMIC DNA]</scope>
    <source>
        <strain evidence="4 5">VB511283</strain>
    </source>
</reference>
<dbReference type="AlphaFoldDB" id="A0A9X5E610"/>
<feature type="region of interest" description="Disordered" evidence="1">
    <location>
        <begin position="33"/>
        <end position="75"/>
    </location>
</feature>
<gene>
    <name evidence="4" type="ORF">QH73_0008385</name>
</gene>
<feature type="signal peptide" evidence="2">
    <location>
        <begin position="1"/>
        <end position="27"/>
    </location>
</feature>
<evidence type="ECO:0000256" key="2">
    <source>
        <dbReference type="SAM" id="SignalP"/>
    </source>
</evidence>
<sequence>MNVQNQTNPIKKLAGLAAGLMILPVIAACEPQQTAQTPPGTAPTATEPSPGATTSPAEPTPATPGTTTPSAGQAEAADNHVVDVVQANPSLKTLASVIDETDANEVLELQGPYTVFAPSDDAFNALPAETRQRLLQPENRQQLAQILFYHVVPGQVSADQLQSGDVKTVEGANVNVQVEQTANRVRVNDATVTQADIPASNGVVHIVDRVILPPNFNI</sequence>
<dbReference type="InterPro" id="IPR036378">
    <property type="entry name" value="FAS1_dom_sf"/>
</dbReference>
<name>A0A9X5E610_9CYAN</name>
<dbReference type="OrthoDB" id="9800666at2"/>
<feature type="compositionally biased region" description="Low complexity" evidence="1">
    <location>
        <begin position="63"/>
        <end position="72"/>
    </location>
</feature>
<feature type="compositionally biased region" description="Low complexity" evidence="1">
    <location>
        <begin position="33"/>
        <end position="57"/>
    </location>
</feature>
<dbReference type="PANTHER" id="PTHR10900:SF77">
    <property type="entry name" value="FI19380P1"/>
    <property type="match status" value="1"/>
</dbReference>
<keyword evidence="5" id="KW-1185">Reference proteome</keyword>
<dbReference type="Gene3D" id="2.30.180.10">
    <property type="entry name" value="FAS1 domain"/>
    <property type="match status" value="1"/>
</dbReference>
<evidence type="ECO:0000256" key="1">
    <source>
        <dbReference type="SAM" id="MobiDB-lite"/>
    </source>
</evidence>
<dbReference type="FunFam" id="2.30.180.10:FF:000032">
    <property type="entry name" value="Fasciclin domain-containing protein, putative"/>
    <property type="match status" value="1"/>
</dbReference>
<evidence type="ECO:0000313" key="4">
    <source>
        <dbReference type="EMBL" id="NHC34677.1"/>
    </source>
</evidence>
<dbReference type="RefSeq" id="WP_039716779.1">
    <property type="nucleotide sequence ID" value="NZ_JTJC03000002.1"/>
</dbReference>
<dbReference type="InterPro" id="IPR000782">
    <property type="entry name" value="FAS1_domain"/>
</dbReference>
<dbReference type="Pfam" id="PF02469">
    <property type="entry name" value="Fasciclin"/>
    <property type="match status" value="1"/>
</dbReference>
<proteinExistence type="predicted"/>
<dbReference type="PANTHER" id="PTHR10900">
    <property type="entry name" value="PERIOSTIN-RELATED"/>
    <property type="match status" value="1"/>
</dbReference>
<dbReference type="SMART" id="SM00554">
    <property type="entry name" value="FAS1"/>
    <property type="match status" value="1"/>
</dbReference>
<dbReference type="PROSITE" id="PS50213">
    <property type="entry name" value="FAS1"/>
    <property type="match status" value="1"/>
</dbReference>
<dbReference type="EMBL" id="JTJC03000002">
    <property type="protein sequence ID" value="NHC34677.1"/>
    <property type="molecule type" value="Genomic_DNA"/>
</dbReference>
<organism evidence="4 5">
    <name type="scientific">Scytonema millei VB511283</name>
    <dbReference type="NCBI Taxonomy" id="1245923"/>
    <lineage>
        <taxon>Bacteria</taxon>
        <taxon>Bacillati</taxon>
        <taxon>Cyanobacteriota</taxon>
        <taxon>Cyanophyceae</taxon>
        <taxon>Nostocales</taxon>
        <taxon>Scytonemataceae</taxon>
        <taxon>Scytonema</taxon>
    </lineage>
</organism>
<feature type="chain" id="PRO_5040760645" evidence="2">
    <location>
        <begin position="28"/>
        <end position="218"/>
    </location>
</feature>
<evidence type="ECO:0000313" key="5">
    <source>
        <dbReference type="Proteomes" id="UP000031532"/>
    </source>
</evidence>
<comment type="caution">
    <text evidence="4">The sequence shown here is derived from an EMBL/GenBank/DDBJ whole genome shotgun (WGS) entry which is preliminary data.</text>
</comment>
<accession>A0A9X5E610</accession>
<dbReference type="Proteomes" id="UP000031532">
    <property type="component" value="Unassembled WGS sequence"/>
</dbReference>